<name>A0A409VJ38_9AGAR</name>
<dbReference type="Proteomes" id="UP000284842">
    <property type="component" value="Unassembled WGS sequence"/>
</dbReference>
<feature type="transmembrane region" description="Helical" evidence="1">
    <location>
        <begin position="40"/>
        <end position="64"/>
    </location>
</feature>
<sequence length="199" mass="22863">MFRFNPSSLLHLRSTLVRRNYSTGVHKRPTAEPDDFRPPWVYFGTRLISMVIIPGIGLYSVFLYDFGDREHVFQPSSFNQMASSQSQQISKMEQDIMALFTKLKQLLTEGTSHTEEESPTVENMKNSADSLSTVDEVFNISQAVDDLRSTWETKVSRPSTIAKDLNTLAAEQQCTIEHIQKLRIQSRSRTQWLNNQQSE</sequence>
<dbReference type="EMBL" id="NHTK01006047">
    <property type="protein sequence ID" value="PPQ66268.1"/>
    <property type="molecule type" value="Genomic_DNA"/>
</dbReference>
<keyword evidence="3" id="KW-1185">Reference proteome</keyword>
<dbReference type="OrthoDB" id="192748at2759"/>
<gene>
    <name evidence="2" type="ORF">CVT24_007286</name>
</gene>
<evidence type="ECO:0000313" key="3">
    <source>
        <dbReference type="Proteomes" id="UP000284842"/>
    </source>
</evidence>
<reference evidence="2 3" key="1">
    <citation type="journal article" date="2018" name="Evol. Lett.">
        <title>Horizontal gene cluster transfer increased hallucinogenic mushroom diversity.</title>
        <authorList>
            <person name="Reynolds H.T."/>
            <person name="Vijayakumar V."/>
            <person name="Gluck-Thaler E."/>
            <person name="Korotkin H.B."/>
            <person name="Matheny P.B."/>
            <person name="Slot J.C."/>
        </authorList>
    </citation>
    <scope>NUCLEOTIDE SEQUENCE [LARGE SCALE GENOMIC DNA]</scope>
    <source>
        <strain evidence="2 3">2629</strain>
    </source>
</reference>
<protein>
    <submittedName>
        <fullName evidence="2">Uncharacterized protein</fullName>
    </submittedName>
</protein>
<evidence type="ECO:0000313" key="2">
    <source>
        <dbReference type="EMBL" id="PPQ66268.1"/>
    </source>
</evidence>
<keyword evidence="1" id="KW-0812">Transmembrane</keyword>
<organism evidence="2 3">
    <name type="scientific">Panaeolus cyanescens</name>
    <dbReference type="NCBI Taxonomy" id="181874"/>
    <lineage>
        <taxon>Eukaryota</taxon>
        <taxon>Fungi</taxon>
        <taxon>Dikarya</taxon>
        <taxon>Basidiomycota</taxon>
        <taxon>Agaricomycotina</taxon>
        <taxon>Agaricomycetes</taxon>
        <taxon>Agaricomycetidae</taxon>
        <taxon>Agaricales</taxon>
        <taxon>Agaricineae</taxon>
        <taxon>Galeropsidaceae</taxon>
        <taxon>Panaeolus</taxon>
    </lineage>
</organism>
<comment type="caution">
    <text evidence="2">The sequence shown here is derived from an EMBL/GenBank/DDBJ whole genome shotgun (WGS) entry which is preliminary data.</text>
</comment>
<accession>A0A409VJ38</accession>
<evidence type="ECO:0000256" key="1">
    <source>
        <dbReference type="SAM" id="Phobius"/>
    </source>
</evidence>
<proteinExistence type="predicted"/>
<keyword evidence="1" id="KW-0472">Membrane</keyword>
<keyword evidence="1" id="KW-1133">Transmembrane helix</keyword>
<dbReference type="AlphaFoldDB" id="A0A409VJ38"/>
<dbReference type="STRING" id="181874.A0A409VJ38"/>
<dbReference type="InParanoid" id="A0A409VJ38"/>